<dbReference type="SUPFAM" id="SSF75217">
    <property type="entry name" value="alpha/beta knot"/>
    <property type="match status" value="1"/>
</dbReference>
<gene>
    <name evidence="4" type="ORF">KC729_16385</name>
</gene>
<dbReference type="GO" id="GO:0006396">
    <property type="term" value="P:RNA processing"/>
    <property type="evidence" value="ECO:0007669"/>
    <property type="project" value="InterPro"/>
</dbReference>
<dbReference type="InterPro" id="IPR029026">
    <property type="entry name" value="tRNA_m1G_MTases_N"/>
</dbReference>
<name>A0A956RR64_UNCEI</name>
<dbReference type="GO" id="GO:0003723">
    <property type="term" value="F:RNA binding"/>
    <property type="evidence" value="ECO:0007669"/>
    <property type="project" value="InterPro"/>
</dbReference>
<organism evidence="4 5">
    <name type="scientific">Eiseniibacteriota bacterium</name>
    <dbReference type="NCBI Taxonomy" id="2212470"/>
    <lineage>
        <taxon>Bacteria</taxon>
        <taxon>Candidatus Eiseniibacteriota</taxon>
    </lineage>
</organism>
<comment type="caution">
    <text evidence="4">The sequence shown here is derived from an EMBL/GenBank/DDBJ whole genome shotgun (WGS) entry which is preliminary data.</text>
</comment>
<keyword evidence="1 4" id="KW-0489">Methyltransferase</keyword>
<dbReference type="PANTHER" id="PTHR43191">
    <property type="entry name" value="RRNA METHYLTRANSFERASE 3"/>
    <property type="match status" value="1"/>
</dbReference>
<dbReference type="GO" id="GO:0032259">
    <property type="term" value="P:methylation"/>
    <property type="evidence" value="ECO:0007669"/>
    <property type="project" value="UniProtKB-KW"/>
</dbReference>
<evidence type="ECO:0000313" key="4">
    <source>
        <dbReference type="EMBL" id="MCA9729267.1"/>
    </source>
</evidence>
<evidence type="ECO:0000313" key="5">
    <source>
        <dbReference type="Proteomes" id="UP000697710"/>
    </source>
</evidence>
<dbReference type="InterPro" id="IPR051259">
    <property type="entry name" value="rRNA_Methyltransferase"/>
</dbReference>
<dbReference type="EMBL" id="JAGQHR010000629">
    <property type="protein sequence ID" value="MCA9729267.1"/>
    <property type="molecule type" value="Genomic_DNA"/>
</dbReference>
<keyword evidence="2" id="KW-0808">Transferase</keyword>
<proteinExistence type="predicted"/>
<reference evidence="4" key="1">
    <citation type="submission" date="2020-04" db="EMBL/GenBank/DDBJ databases">
        <authorList>
            <person name="Zhang T."/>
        </authorList>
    </citation>
    <scope>NUCLEOTIDE SEQUENCE</scope>
    <source>
        <strain evidence="4">HKST-UBA01</strain>
    </source>
</reference>
<dbReference type="InterPro" id="IPR029028">
    <property type="entry name" value="Alpha/beta_knot_MTases"/>
</dbReference>
<evidence type="ECO:0000256" key="2">
    <source>
        <dbReference type="ARBA" id="ARBA00022679"/>
    </source>
</evidence>
<evidence type="ECO:0000259" key="3">
    <source>
        <dbReference type="Pfam" id="PF00588"/>
    </source>
</evidence>
<dbReference type="GO" id="GO:0008173">
    <property type="term" value="F:RNA methyltransferase activity"/>
    <property type="evidence" value="ECO:0007669"/>
    <property type="project" value="InterPro"/>
</dbReference>
<protein>
    <submittedName>
        <fullName evidence="4">TrmH family RNA methyltransferase</fullName>
    </submittedName>
</protein>
<accession>A0A956RR64</accession>
<dbReference type="Gene3D" id="3.40.1280.10">
    <property type="match status" value="1"/>
</dbReference>
<dbReference type="Pfam" id="PF00588">
    <property type="entry name" value="SpoU_methylase"/>
    <property type="match status" value="1"/>
</dbReference>
<evidence type="ECO:0000256" key="1">
    <source>
        <dbReference type="ARBA" id="ARBA00022603"/>
    </source>
</evidence>
<dbReference type="Proteomes" id="UP000697710">
    <property type="component" value="Unassembled WGS sequence"/>
</dbReference>
<dbReference type="AlphaFoldDB" id="A0A956RR64"/>
<reference evidence="4" key="2">
    <citation type="journal article" date="2021" name="Microbiome">
        <title>Successional dynamics and alternative stable states in a saline activated sludge microbial community over 9 years.</title>
        <authorList>
            <person name="Wang Y."/>
            <person name="Ye J."/>
            <person name="Ju F."/>
            <person name="Liu L."/>
            <person name="Boyd J.A."/>
            <person name="Deng Y."/>
            <person name="Parks D.H."/>
            <person name="Jiang X."/>
            <person name="Yin X."/>
            <person name="Woodcroft B.J."/>
            <person name="Tyson G.W."/>
            <person name="Hugenholtz P."/>
            <person name="Polz M.F."/>
            <person name="Zhang T."/>
        </authorList>
    </citation>
    <scope>NUCLEOTIDE SEQUENCE</scope>
    <source>
        <strain evidence="4">HKST-UBA01</strain>
    </source>
</reference>
<feature type="domain" description="tRNA/rRNA methyltransferase SpoU type" evidence="3">
    <location>
        <begin position="37"/>
        <end position="173"/>
    </location>
</feature>
<dbReference type="InterPro" id="IPR001537">
    <property type="entry name" value="SpoU_MeTrfase"/>
</dbReference>
<dbReference type="PANTHER" id="PTHR43191:SF2">
    <property type="entry name" value="RRNA METHYLTRANSFERASE 3, MITOCHONDRIAL"/>
    <property type="match status" value="1"/>
</dbReference>
<sequence length="196" mass="21625">MARKTRSRWRTPDEQARWSFDRHRNANRLAHPGPTELVVVLDRPKPDFNVGKIFRAADAFGVREIHLIGIEWFNPAPAMGAFKHVPAHFSSDLSACCASLADQGYTLVAFDPGRGQELPTAVLPRRCAFLFGHEEFGFSPEVAGMDALQWMRIPQLGHTRSLNLSVAAAIAMYEYVRQFPPTPAAAAAATPTPTGE</sequence>